<feature type="region of interest" description="Disordered" evidence="1">
    <location>
        <begin position="238"/>
        <end position="301"/>
    </location>
</feature>
<feature type="region of interest" description="Disordered" evidence="1">
    <location>
        <begin position="171"/>
        <end position="208"/>
    </location>
</feature>
<evidence type="ECO:0008006" key="4">
    <source>
        <dbReference type="Google" id="ProtNLM"/>
    </source>
</evidence>
<feature type="compositionally biased region" description="Low complexity" evidence="1">
    <location>
        <begin position="171"/>
        <end position="201"/>
    </location>
</feature>
<dbReference type="Gene3D" id="2.180.10.10">
    <property type="entry name" value="RHS repeat-associated core"/>
    <property type="match status" value="1"/>
</dbReference>
<reference evidence="2 3" key="1">
    <citation type="submission" date="2019-09" db="EMBL/GenBank/DDBJ databases">
        <authorList>
            <person name="Chandra G."/>
            <person name="Truman W A."/>
        </authorList>
    </citation>
    <scope>NUCLEOTIDE SEQUENCE [LARGE SCALE GENOMIC DNA]</scope>
    <source>
        <strain evidence="2">PS691</strain>
    </source>
</reference>
<dbReference type="AlphaFoldDB" id="A0A5E7DSM3"/>
<dbReference type="NCBIfam" id="TIGR03696">
    <property type="entry name" value="Rhs_assc_core"/>
    <property type="match status" value="1"/>
</dbReference>
<protein>
    <recommendedName>
        <fullName evidence="4">RHS repeat-associated core domain-containing protein</fullName>
    </recommendedName>
</protein>
<evidence type="ECO:0000313" key="2">
    <source>
        <dbReference type="EMBL" id="VVO16378.1"/>
    </source>
</evidence>
<dbReference type="SUPFAM" id="SSF56399">
    <property type="entry name" value="ADP-ribosylation"/>
    <property type="match status" value="1"/>
</dbReference>
<gene>
    <name evidence="2" type="ORF">PS691_03829</name>
</gene>
<sequence>MTHSMVDEHNNSRQQRTILLATDDKNSVLAEIAEDKPNSIAYSAYGQQSAQQEIATRLGFNGELREARIGWYLLGNGYRAYNPILMRFHSPDSWSPFGRGGLNAYMYCVGDPVNFSDPTGHMRWRFWRARTTGASSPPHSPPTLRNTTATLNVRRTLESRGLAPVSRNEYAAVPTASSSTATPISAGGATSSPSSHVSSSVERNRSMGLPDNYRSWVPPRSPEPETIPWSRYLEEIARTPHGPSGRSSTPANAMFASNPGPSRRPLQWHDAGRDAQGVDRIVLRPGPPPPPVPDRLLPNYNMRRADGSTYFDIEAAKEQIRGGKRIRE</sequence>
<dbReference type="Proteomes" id="UP000337909">
    <property type="component" value="Unassembled WGS sequence"/>
</dbReference>
<dbReference type="InterPro" id="IPR022385">
    <property type="entry name" value="Rhs_assc_core"/>
</dbReference>
<evidence type="ECO:0000313" key="3">
    <source>
        <dbReference type="Proteomes" id="UP000337909"/>
    </source>
</evidence>
<organism evidence="2 3">
    <name type="scientific">Pseudomonas fluorescens</name>
    <dbReference type="NCBI Taxonomy" id="294"/>
    <lineage>
        <taxon>Bacteria</taxon>
        <taxon>Pseudomonadati</taxon>
        <taxon>Pseudomonadota</taxon>
        <taxon>Gammaproteobacteria</taxon>
        <taxon>Pseudomonadales</taxon>
        <taxon>Pseudomonadaceae</taxon>
        <taxon>Pseudomonas</taxon>
    </lineage>
</organism>
<dbReference type="EMBL" id="CABVHQ010000041">
    <property type="protein sequence ID" value="VVO16378.1"/>
    <property type="molecule type" value="Genomic_DNA"/>
</dbReference>
<proteinExistence type="predicted"/>
<accession>A0A5E7DSM3</accession>
<evidence type="ECO:0000256" key="1">
    <source>
        <dbReference type="SAM" id="MobiDB-lite"/>
    </source>
</evidence>
<name>A0A5E7DSM3_PSEFL</name>